<dbReference type="OrthoDB" id="981524at2"/>
<dbReference type="Proteomes" id="UP000237056">
    <property type="component" value="Unassembled WGS sequence"/>
</dbReference>
<dbReference type="EMBL" id="PQNY01000009">
    <property type="protein sequence ID" value="POS01614.1"/>
    <property type="molecule type" value="Genomic_DNA"/>
</dbReference>
<evidence type="ECO:0000313" key="2">
    <source>
        <dbReference type="EMBL" id="POS01614.1"/>
    </source>
</evidence>
<keyword evidence="3" id="KW-1185">Reference proteome</keyword>
<protein>
    <submittedName>
        <fullName evidence="2">Uncharacterized protein</fullName>
    </submittedName>
</protein>
<reference evidence="2 3" key="1">
    <citation type="submission" date="2018-01" db="EMBL/GenBank/DDBJ databases">
        <title>Genomic Encyclopedia of Type Strains, Phase I: the one thousand microbial genomes (KMG-I) project.</title>
        <authorList>
            <person name="Goeker M."/>
        </authorList>
    </citation>
    <scope>NUCLEOTIDE SEQUENCE [LARGE SCALE GENOMIC DNA]</scope>
    <source>
        <strain evidence="2 3">DSM 17960</strain>
    </source>
</reference>
<comment type="caution">
    <text evidence="2">The sequence shown here is derived from an EMBL/GenBank/DDBJ whole genome shotgun (WGS) entry which is preliminary data.</text>
</comment>
<keyword evidence="1" id="KW-1133">Transmembrane helix</keyword>
<organism evidence="2 3">
    <name type="scientific">Flavobacterium croceum DSM 17960</name>
    <dbReference type="NCBI Taxonomy" id="1121886"/>
    <lineage>
        <taxon>Bacteria</taxon>
        <taxon>Pseudomonadati</taxon>
        <taxon>Bacteroidota</taxon>
        <taxon>Flavobacteriia</taxon>
        <taxon>Flavobacteriales</taxon>
        <taxon>Flavobacteriaceae</taxon>
        <taxon>Flavobacterium</taxon>
    </lineage>
</organism>
<dbReference type="RefSeq" id="WP_103726209.1">
    <property type="nucleotide sequence ID" value="NZ_PQNY01000009.1"/>
</dbReference>
<evidence type="ECO:0000313" key="3">
    <source>
        <dbReference type="Proteomes" id="UP000237056"/>
    </source>
</evidence>
<keyword evidence="1" id="KW-0812">Transmembrane</keyword>
<sequence length="132" mass="15550">MSQEEFNIPKIKSGFRAPENYFENFSAKMVQEIELSKKPTTKVISLQKHFYWLAACIAFIIITPFAYQYYKNTKQNTEIENYITEQSTISQDDLVELLNDNDINQLKKELQPDKEVVNEYLENTNVEQILLD</sequence>
<gene>
    <name evidence="2" type="ORF">Q361_10974</name>
</gene>
<name>A0A2S4N7C4_9FLAO</name>
<proteinExistence type="predicted"/>
<keyword evidence="1" id="KW-0472">Membrane</keyword>
<accession>A0A2S4N7C4</accession>
<feature type="transmembrane region" description="Helical" evidence="1">
    <location>
        <begin position="50"/>
        <end position="70"/>
    </location>
</feature>
<dbReference type="AlphaFoldDB" id="A0A2S4N7C4"/>
<evidence type="ECO:0000256" key="1">
    <source>
        <dbReference type="SAM" id="Phobius"/>
    </source>
</evidence>